<dbReference type="KEGG" id="gni:GNIT_2496"/>
<dbReference type="RefSeq" id="WP_014109466.1">
    <property type="nucleotide sequence ID" value="NC_016041.1"/>
</dbReference>
<name>G4QM22_GLANF</name>
<sequence length="94" mass="10735">MEFQFDSISDFFNMGGYAFFVWTSFICTFLCMAGVLFHSVIVSKKIKQGVQKEKARAERIMAARAARKLKQQAKPKAQISNNLEHTEVIDEPKT</sequence>
<evidence type="ECO:0000256" key="6">
    <source>
        <dbReference type="ARBA" id="ARBA00022475"/>
    </source>
</evidence>
<dbReference type="Pfam" id="PF04995">
    <property type="entry name" value="CcmD"/>
    <property type="match status" value="1"/>
</dbReference>
<dbReference type="STRING" id="1085623.GNIT_2496"/>
<dbReference type="eggNOG" id="COG3114">
    <property type="taxonomic scope" value="Bacteria"/>
</dbReference>
<keyword evidence="6 12" id="KW-1003">Cell membrane</keyword>
<dbReference type="GO" id="GO:1903607">
    <property type="term" value="P:cytochrome c biosynthetic process"/>
    <property type="evidence" value="ECO:0007669"/>
    <property type="project" value="TreeGrafter"/>
</dbReference>
<comment type="function">
    <text evidence="1 12">Required for the export of heme to the periplasm for the biogenesis of c-type cytochromes.</text>
</comment>
<evidence type="ECO:0000256" key="12">
    <source>
        <dbReference type="RuleBase" id="RU363101"/>
    </source>
</evidence>
<dbReference type="HOGENOM" id="CLU_180892_0_0_6"/>
<feature type="region of interest" description="Disordered" evidence="13">
    <location>
        <begin position="71"/>
        <end position="94"/>
    </location>
</feature>
<organism evidence="14 15">
    <name type="scientific">Glaciecola nitratireducens (strain JCM 12485 / KCTC 12276 / FR1064)</name>
    <dbReference type="NCBI Taxonomy" id="1085623"/>
    <lineage>
        <taxon>Bacteria</taxon>
        <taxon>Pseudomonadati</taxon>
        <taxon>Pseudomonadota</taxon>
        <taxon>Gammaproteobacteria</taxon>
        <taxon>Alteromonadales</taxon>
        <taxon>Alteromonadaceae</taxon>
        <taxon>Brumicola</taxon>
    </lineage>
</organism>
<evidence type="ECO:0000256" key="9">
    <source>
        <dbReference type="ARBA" id="ARBA00022748"/>
    </source>
</evidence>
<comment type="similarity">
    <text evidence="3 12">Belongs to the CcmD/CycX/HelD family.</text>
</comment>
<proteinExistence type="inferred from homology"/>
<evidence type="ECO:0000256" key="1">
    <source>
        <dbReference type="ARBA" id="ARBA00002442"/>
    </source>
</evidence>
<feature type="compositionally biased region" description="Basic and acidic residues" evidence="13">
    <location>
        <begin position="84"/>
        <end position="94"/>
    </location>
</feature>
<dbReference type="InterPro" id="IPR007078">
    <property type="entry name" value="Haem_export_protD_CcmD"/>
</dbReference>
<dbReference type="AlphaFoldDB" id="G4QM22"/>
<evidence type="ECO:0000256" key="11">
    <source>
        <dbReference type="ARBA" id="ARBA00023136"/>
    </source>
</evidence>
<dbReference type="InterPro" id="IPR052075">
    <property type="entry name" value="Heme_exporter_D"/>
</dbReference>
<evidence type="ECO:0000256" key="7">
    <source>
        <dbReference type="ARBA" id="ARBA00022519"/>
    </source>
</evidence>
<dbReference type="PANTHER" id="PTHR37531">
    <property type="entry name" value="HEME EXPORTER PROTEIN D"/>
    <property type="match status" value="1"/>
</dbReference>
<keyword evidence="10 12" id="KW-1133">Transmembrane helix</keyword>
<dbReference type="PANTHER" id="PTHR37531:SF1">
    <property type="entry name" value="HEME EXPORTER PROTEIN D"/>
    <property type="match status" value="1"/>
</dbReference>
<accession>G4QM22</accession>
<keyword evidence="9 12" id="KW-0201">Cytochrome c-type biogenesis</keyword>
<keyword evidence="15" id="KW-1185">Reference proteome</keyword>
<evidence type="ECO:0000313" key="15">
    <source>
        <dbReference type="Proteomes" id="UP000009282"/>
    </source>
</evidence>
<feature type="transmembrane region" description="Helical" evidence="12">
    <location>
        <begin position="20"/>
        <end position="42"/>
    </location>
</feature>
<keyword evidence="8 12" id="KW-0812">Transmembrane</keyword>
<keyword evidence="7 12" id="KW-0997">Cell inner membrane</keyword>
<keyword evidence="5 12" id="KW-0813">Transport</keyword>
<evidence type="ECO:0000256" key="10">
    <source>
        <dbReference type="ARBA" id="ARBA00022989"/>
    </source>
</evidence>
<dbReference type="OrthoDB" id="9815607at2"/>
<evidence type="ECO:0000256" key="13">
    <source>
        <dbReference type="SAM" id="MobiDB-lite"/>
    </source>
</evidence>
<dbReference type="GO" id="GO:0017004">
    <property type="term" value="P:cytochrome complex assembly"/>
    <property type="evidence" value="ECO:0007669"/>
    <property type="project" value="UniProtKB-KW"/>
</dbReference>
<dbReference type="EMBL" id="CP003060">
    <property type="protein sequence ID" value="AEP30593.1"/>
    <property type="molecule type" value="Genomic_DNA"/>
</dbReference>
<gene>
    <name evidence="14" type="primary">ccmD</name>
    <name evidence="14" type="ordered locus">GNIT_2496</name>
</gene>
<dbReference type="Proteomes" id="UP000009282">
    <property type="component" value="Chromosome"/>
</dbReference>
<evidence type="ECO:0000256" key="8">
    <source>
        <dbReference type="ARBA" id="ARBA00022692"/>
    </source>
</evidence>
<protein>
    <recommendedName>
        <fullName evidence="4 12">Heme exporter protein D</fullName>
    </recommendedName>
</protein>
<evidence type="ECO:0000256" key="2">
    <source>
        <dbReference type="ARBA" id="ARBA00004377"/>
    </source>
</evidence>
<evidence type="ECO:0000256" key="5">
    <source>
        <dbReference type="ARBA" id="ARBA00022448"/>
    </source>
</evidence>
<dbReference type="GO" id="GO:0005886">
    <property type="term" value="C:plasma membrane"/>
    <property type="evidence" value="ECO:0007669"/>
    <property type="project" value="UniProtKB-SubCell"/>
</dbReference>
<evidence type="ECO:0000256" key="3">
    <source>
        <dbReference type="ARBA" id="ARBA00008741"/>
    </source>
</evidence>
<comment type="subcellular location">
    <subcellularLocation>
        <location evidence="2 12">Cell inner membrane</location>
        <topology evidence="2 12">Single-pass membrane protein</topology>
    </subcellularLocation>
</comment>
<evidence type="ECO:0000256" key="4">
    <source>
        <dbReference type="ARBA" id="ARBA00016461"/>
    </source>
</evidence>
<evidence type="ECO:0000313" key="14">
    <source>
        <dbReference type="EMBL" id="AEP30593.1"/>
    </source>
</evidence>
<reference evidence="14 15" key="1">
    <citation type="journal article" date="2011" name="J. Bacteriol.">
        <title>Complete genome sequence of seawater bacterium Glaciecola nitratireducens FR1064T.</title>
        <authorList>
            <person name="Bian F."/>
            <person name="Qin Q.L."/>
            <person name="Xie B.B."/>
            <person name="Shu Y.L."/>
            <person name="Zhang X.Y."/>
            <person name="Yu Y."/>
            <person name="Chen B."/>
            <person name="Chen X.L."/>
            <person name="Zhou B.C."/>
            <person name="Zhang Y.Z."/>
        </authorList>
    </citation>
    <scope>NUCLEOTIDE SEQUENCE [LARGE SCALE GENOMIC DNA]</scope>
    <source>
        <strain evidence="15">JCM 12485 / KCTC 12276 / FR1064</strain>
    </source>
</reference>
<dbReference type="NCBIfam" id="TIGR03141">
    <property type="entry name" value="cytochro_ccmD"/>
    <property type="match status" value="1"/>
</dbReference>
<keyword evidence="11 12" id="KW-0472">Membrane</keyword>
<dbReference type="GO" id="GO:0015886">
    <property type="term" value="P:heme transport"/>
    <property type="evidence" value="ECO:0007669"/>
    <property type="project" value="InterPro"/>
</dbReference>